<evidence type="ECO:0000259" key="1">
    <source>
        <dbReference type="Pfam" id="PF26130"/>
    </source>
</evidence>
<keyword evidence="3" id="KW-1185">Reference proteome</keyword>
<proteinExistence type="predicted"/>
<protein>
    <recommendedName>
        <fullName evidence="1">PB1-like domain-containing protein</fullName>
    </recommendedName>
</protein>
<organism evidence="2 3">
    <name type="scientific">Stylosanthes scabra</name>
    <dbReference type="NCBI Taxonomy" id="79078"/>
    <lineage>
        <taxon>Eukaryota</taxon>
        <taxon>Viridiplantae</taxon>
        <taxon>Streptophyta</taxon>
        <taxon>Embryophyta</taxon>
        <taxon>Tracheophyta</taxon>
        <taxon>Spermatophyta</taxon>
        <taxon>Magnoliopsida</taxon>
        <taxon>eudicotyledons</taxon>
        <taxon>Gunneridae</taxon>
        <taxon>Pentapetalae</taxon>
        <taxon>rosids</taxon>
        <taxon>fabids</taxon>
        <taxon>Fabales</taxon>
        <taxon>Fabaceae</taxon>
        <taxon>Papilionoideae</taxon>
        <taxon>50 kb inversion clade</taxon>
        <taxon>dalbergioids sensu lato</taxon>
        <taxon>Dalbergieae</taxon>
        <taxon>Pterocarpus clade</taxon>
        <taxon>Stylosanthes</taxon>
    </lineage>
</organism>
<dbReference type="InterPro" id="IPR058594">
    <property type="entry name" value="PB1-like_dom_pln"/>
</dbReference>
<evidence type="ECO:0000313" key="2">
    <source>
        <dbReference type="EMBL" id="MED6187130.1"/>
    </source>
</evidence>
<dbReference type="EMBL" id="JASCZI010182134">
    <property type="protein sequence ID" value="MED6187130.1"/>
    <property type="molecule type" value="Genomic_DNA"/>
</dbReference>
<dbReference type="Proteomes" id="UP001341840">
    <property type="component" value="Unassembled WGS sequence"/>
</dbReference>
<name>A0ABU6WS77_9FABA</name>
<accession>A0ABU6WS77</accession>
<gene>
    <name evidence="2" type="ORF">PIB30_073445</name>
</gene>
<sequence length="100" mass="11790">MNGVWDEGQYYILTRFNIYAHKNDDVVVLEQHVKFLRRMNELVTFVYHHGGTLVTNENGDVVYELGETTEQPNQHVYTLDFSAVRNHHKVLGYDKIEECF</sequence>
<feature type="domain" description="PB1-like" evidence="1">
    <location>
        <begin position="39"/>
        <end position="100"/>
    </location>
</feature>
<evidence type="ECO:0000313" key="3">
    <source>
        <dbReference type="Proteomes" id="UP001341840"/>
    </source>
</evidence>
<comment type="caution">
    <text evidence="2">The sequence shown here is derived from an EMBL/GenBank/DDBJ whole genome shotgun (WGS) entry which is preliminary data.</text>
</comment>
<dbReference type="Pfam" id="PF26130">
    <property type="entry name" value="PB1-like"/>
    <property type="match status" value="1"/>
</dbReference>
<reference evidence="2 3" key="1">
    <citation type="journal article" date="2023" name="Plants (Basel)">
        <title>Bridging the Gap: Combining Genomics and Transcriptomics Approaches to Understand Stylosanthes scabra, an Orphan Legume from the Brazilian Caatinga.</title>
        <authorList>
            <person name="Ferreira-Neto J.R.C."/>
            <person name="da Silva M.D."/>
            <person name="Binneck E."/>
            <person name="de Melo N.F."/>
            <person name="da Silva R.H."/>
            <person name="de Melo A.L.T.M."/>
            <person name="Pandolfi V."/>
            <person name="Bustamante F.O."/>
            <person name="Brasileiro-Vidal A.C."/>
            <person name="Benko-Iseppon A.M."/>
        </authorList>
    </citation>
    <scope>NUCLEOTIDE SEQUENCE [LARGE SCALE GENOMIC DNA]</scope>
    <source>
        <tissue evidence="2">Leaves</tissue>
    </source>
</reference>